<feature type="region of interest" description="Disordered" evidence="8">
    <location>
        <begin position="125"/>
        <end position="352"/>
    </location>
</feature>
<dbReference type="Proteomes" id="UP001144204">
    <property type="component" value="Unassembled WGS sequence"/>
</dbReference>
<feature type="compositionally biased region" description="Basic and acidic residues" evidence="8">
    <location>
        <begin position="166"/>
        <end position="177"/>
    </location>
</feature>
<evidence type="ECO:0000256" key="4">
    <source>
        <dbReference type="ARBA" id="ARBA00022840"/>
    </source>
</evidence>
<dbReference type="Gene3D" id="3.40.50.300">
    <property type="entry name" value="P-loop containing nucleotide triphosphate hydrolases"/>
    <property type="match status" value="1"/>
</dbReference>
<dbReference type="EMBL" id="BRPL01000002">
    <property type="protein sequence ID" value="GLB46743.1"/>
    <property type="molecule type" value="Genomic_DNA"/>
</dbReference>
<sequence>MNHYDGPAFYRRFLNRAMGKKPFNNQSSKRHIRHKQIHLKKDDIQTSNPIAEMTKAFKPNQNYHYHSQLKVYHHSDHGINYNRLKSELQKNNDSYIVIASNYDNDSTFGQQTNQFSINRSELSNLDEHQNNNDQGSNFDHKTTPISNVSVHETNSDDISNSNNPNDDQKITSKKASENVKPSNRNYGLESSHISSQNNSNNSELQSDVISNSSNQASKSSSSDEDLSESSNYQSSSDNVKSKSASKYGLGNTLSSILNDEDSGDHHSKLFDQDQQKKQNTEQQMNDNQNHGKNLSSEKNTTHLNNERAAEQPSSDTVIGNNSNSNVAHPKVTQINPTDRGYHYPSPKLLNQPKHFKDEHLNEWIKRQAKILNKTLDAFNVDAEVVDWTNGPTVTQFQVKLKLGVKVSKITNLTDDLKLALAAKDIRIEAPIPGRTTVGIEIPNPKPRPVLLSEVINSDKFQNSNKALTVALGVDLTGQPQVTDIRKMPHGLIAGATGSGKSVFINSLLMSLLYKDNPSELRLILIDPKAVELAPYNGIPHLLSPVISDPKQASAALKWAVKEMDQRYERLAAGGVRNIEQFNKEAEKRNEPGLKMPYIVIVIDELADLMMVASTEVEDYIVRITQKARAAGIHLIVATQRPSVDIITGTIKNNIPTRVAFMVSSQVDSRTIIDSSGAERLLGKGDMLYVGSGSSQPIRLQGTFVGNNEIEKVTDFIRQQGHPNYAFQPKSLLKHVDQVENQDKLMPQVLKYISNEKTISTSKLQRVFSIGYNRAASLIDDLEQNNYVSSQHGSKPRDVYLTKEDYQKLNQ</sequence>
<feature type="domain" description="FtsK" evidence="9">
    <location>
        <begin position="477"/>
        <end position="669"/>
    </location>
</feature>
<feature type="compositionally biased region" description="Low complexity" evidence="8">
    <location>
        <begin position="188"/>
        <end position="220"/>
    </location>
</feature>
<dbReference type="SUPFAM" id="SSF46785">
    <property type="entry name" value="Winged helix' DNA-binding domain"/>
    <property type="match status" value="1"/>
</dbReference>
<evidence type="ECO:0000256" key="1">
    <source>
        <dbReference type="ARBA" id="ARBA00006474"/>
    </source>
</evidence>
<comment type="caution">
    <text evidence="10">The sequence shown here is derived from an EMBL/GenBank/DDBJ whole genome shotgun (WGS) entry which is preliminary data.</text>
</comment>
<dbReference type="InterPro" id="IPR036390">
    <property type="entry name" value="WH_DNA-bd_sf"/>
</dbReference>
<reference evidence="10" key="1">
    <citation type="submission" date="2022-07" db="EMBL/GenBank/DDBJ databases">
        <authorList>
            <person name="Kouya T."/>
            <person name="Ishiyama Y."/>
        </authorList>
    </citation>
    <scope>NUCLEOTIDE SEQUENCE</scope>
    <source>
        <strain evidence="10">WR16-4</strain>
    </source>
</reference>
<dbReference type="InterPro" id="IPR041027">
    <property type="entry name" value="FtsK_alpha"/>
</dbReference>
<dbReference type="AlphaFoldDB" id="A0A9W6B152"/>
<accession>A0A9W6B152</accession>
<dbReference type="GO" id="GO:0003677">
    <property type="term" value="F:DNA binding"/>
    <property type="evidence" value="ECO:0007669"/>
    <property type="project" value="UniProtKB-KW"/>
</dbReference>
<dbReference type="PROSITE" id="PS50901">
    <property type="entry name" value="FTSK"/>
    <property type="match status" value="1"/>
</dbReference>
<dbReference type="GO" id="GO:0005524">
    <property type="term" value="F:ATP binding"/>
    <property type="evidence" value="ECO:0007669"/>
    <property type="project" value="UniProtKB-UniRule"/>
</dbReference>
<feature type="compositionally biased region" description="Low complexity" evidence="8">
    <location>
        <begin position="156"/>
        <end position="165"/>
    </location>
</feature>
<comment type="similarity">
    <text evidence="1">Belongs to the FtsK/SpoIIIE/SftA family.</text>
</comment>
<dbReference type="CDD" id="cd01127">
    <property type="entry name" value="TrwB_TraG_TraD_VirD4"/>
    <property type="match status" value="1"/>
</dbReference>
<evidence type="ECO:0000313" key="11">
    <source>
        <dbReference type="Proteomes" id="UP001144204"/>
    </source>
</evidence>
<dbReference type="InterPro" id="IPR002543">
    <property type="entry name" value="FtsK_dom"/>
</dbReference>
<evidence type="ECO:0000259" key="9">
    <source>
        <dbReference type="PROSITE" id="PS50901"/>
    </source>
</evidence>
<feature type="compositionally biased region" description="Low complexity" evidence="8">
    <location>
        <begin position="228"/>
        <end position="246"/>
    </location>
</feature>
<dbReference type="InterPro" id="IPR027417">
    <property type="entry name" value="P-loop_NTPase"/>
</dbReference>
<dbReference type="PANTHER" id="PTHR22683">
    <property type="entry name" value="SPORULATION PROTEIN RELATED"/>
    <property type="match status" value="1"/>
</dbReference>
<reference evidence="10" key="2">
    <citation type="journal article" date="2023" name="PLoS ONE">
        <title>Philodulcilactobacillus myokoensis gen. nov., sp. nov., a fructophilic, acidophilic, and agar-phobic lactic acid bacterium isolated from fermented vegetable extracts.</title>
        <authorList>
            <person name="Kouya T."/>
            <person name="Ishiyama Y."/>
            <person name="Ohashi S."/>
            <person name="Kumakubo R."/>
            <person name="Yamazaki T."/>
            <person name="Otaki T."/>
        </authorList>
    </citation>
    <scope>NUCLEOTIDE SEQUENCE</scope>
    <source>
        <strain evidence="10">WR16-4</strain>
    </source>
</reference>
<dbReference type="Pfam" id="PF09397">
    <property type="entry name" value="FtsK_gamma"/>
    <property type="match status" value="1"/>
</dbReference>
<comment type="subunit">
    <text evidence="6">Homohexamer. Forms a ring that surrounds DNA.</text>
</comment>
<evidence type="ECO:0000256" key="5">
    <source>
        <dbReference type="ARBA" id="ARBA00023125"/>
    </source>
</evidence>
<gene>
    <name evidence="10" type="ORF">WR164_07220</name>
</gene>
<dbReference type="SMART" id="SM00382">
    <property type="entry name" value="AAA"/>
    <property type="match status" value="1"/>
</dbReference>
<dbReference type="InterPro" id="IPR050206">
    <property type="entry name" value="FtsK/SpoIIIE/SftA"/>
</dbReference>
<dbReference type="SMART" id="SM00843">
    <property type="entry name" value="Ftsk_gamma"/>
    <property type="match status" value="1"/>
</dbReference>
<protein>
    <recommendedName>
        <fullName evidence="2">DNA translocase FtsK</fullName>
    </recommendedName>
</protein>
<feature type="compositionally biased region" description="Polar residues" evidence="8">
    <location>
        <begin position="131"/>
        <end position="152"/>
    </location>
</feature>
<evidence type="ECO:0000256" key="3">
    <source>
        <dbReference type="ARBA" id="ARBA00022741"/>
    </source>
</evidence>
<dbReference type="Pfam" id="PF01580">
    <property type="entry name" value="FtsK_SpoIIIE"/>
    <property type="match status" value="1"/>
</dbReference>
<dbReference type="Gene3D" id="1.10.10.10">
    <property type="entry name" value="Winged helix-like DNA-binding domain superfamily/Winged helix DNA-binding domain"/>
    <property type="match status" value="1"/>
</dbReference>
<dbReference type="RefSeq" id="WP_286136204.1">
    <property type="nucleotide sequence ID" value="NZ_BRPL01000002.1"/>
</dbReference>
<feature type="compositionally biased region" description="Basic and acidic residues" evidence="8">
    <location>
        <begin position="263"/>
        <end position="279"/>
    </location>
</feature>
<evidence type="ECO:0000256" key="2">
    <source>
        <dbReference type="ARBA" id="ARBA00020887"/>
    </source>
</evidence>
<dbReference type="InterPro" id="IPR036388">
    <property type="entry name" value="WH-like_DNA-bd_sf"/>
</dbReference>
<feature type="binding site" evidence="7">
    <location>
        <begin position="494"/>
        <end position="501"/>
    </location>
    <ligand>
        <name>ATP</name>
        <dbReference type="ChEBI" id="CHEBI:30616"/>
    </ligand>
</feature>
<dbReference type="SUPFAM" id="SSF52540">
    <property type="entry name" value="P-loop containing nucleoside triphosphate hydrolases"/>
    <property type="match status" value="1"/>
</dbReference>
<keyword evidence="5" id="KW-0238">DNA-binding</keyword>
<dbReference type="InterPro" id="IPR003593">
    <property type="entry name" value="AAA+_ATPase"/>
</dbReference>
<proteinExistence type="inferred from homology"/>
<feature type="compositionally biased region" description="Polar residues" evidence="8">
    <location>
        <begin position="280"/>
        <end position="303"/>
    </location>
</feature>
<evidence type="ECO:0000256" key="7">
    <source>
        <dbReference type="PROSITE-ProRule" id="PRU00289"/>
    </source>
</evidence>
<name>A0A9W6B152_9LACO</name>
<feature type="compositionally biased region" description="Polar residues" evidence="8">
    <location>
        <begin position="311"/>
        <end position="336"/>
    </location>
</feature>
<keyword evidence="11" id="KW-1185">Reference proteome</keyword>
<keyword evidence="3 7" id="KW-0547">Nucleotide-binding</keyword>
<evidence type="ECO:0000313" key="10">
    <source>
        <dbReference type="EMBL" id="GLB46743.1"/>
    </source>
</evidence>
<dbReference type="InterPro" id="IPR018541">
    <property type="entry name" value="Ftsk_gamma"/>
</dbReference>
<dbReference type="Pfam" id="PF17854">
    <property type="entry name" value="FtsK_alpha"/>
    <property type="match status" value="1"/>
</dbReference>
<keyword evidence="4 7" id="KW-0067">ATP-binding</keyword>
<evidence type="ECO:0000256" key="8">
    <source>
        <dbReference type="SAM" id="MobiDB-lite"/>
    </source>
</evidence>
<evidence type="ECO:0000256" key="6">
    <source>
        <dbReference type="ARBA" id="ARBA00025923"/>
    </source>
</evidence>
<organism evidence="10 11">
    <name type="scientific">Philodulcilactobacillus myokoensis</name>
    <dbReference type="NCBI Taxonomy" id="2929573"/>
    <lineage>
        <taxon>Bacteria</taxon>
        <taxon>Bacillati</taxon>
        <taxon>Bacillota</taxon>
        <taxon>Bacilli</taxon>
        <taxon>Lactobacillales</taxon>
        <taxon>Lactobacillaceae</taxon>
        <taxon>Philodulcilactobacillus</taxon>
    </lineage>
</organism>
<dbReference type="Gene3D" id="3.30.980.40">
    <property type="match status" value="1"/>
</dbReference>
<dbReference type="PANTHER" id="PTHR22683:SF42">
    <property type="entry name" value="DNA TRANSLOCASE SFTA"/>
    <property type="match status" value="1"/>
</dbReference>